<reference evidence="1 2" key="1">
    <citation type="submission" date="2020-08" db="EMBL/GenBank/DDBJ databases">
        <title>Genomic Encyclopedia of Type Strains, Phase IV (KMG-IV): sequencing the most valuable type-strain genomes for metagenomic binning, comparative biology and taxonomic classification.</title>
        <authorList>
            <person name="Goeker M."/>
        </authorList>
    </citation>
    <scope>NUCLEOTIDE SEQUENCE [LARGE SCALE GENOMIC DNA]</scope>
    <source>
        <strain evidence="1 2">DSM 26723</strain>
    </source>
</reference>
<dbReference type="RefSeq" id="WP_184334465.1">
    <property type="nucleotide sequence ID" value="NZ_JACHHZ010000005.1"/>
</dbReference>
<gene>
    <name evidence="1" type="ORF">HNQ60_003945</name>
</gene>
<dbReference type="Proteomes" id="UP000588068">
    <property type="component" value="Unassembled WGS sequence"/>
</dbReference>
<evidence type="ECO:0000313" key="2">
    <source>
        <dbReference type="Proteomes" id="UP000588068"/>
    </source>
</evidence>
<dbReference type="AlphaFoldDB" id="A0A841HT80"/>
<organism evidence="1 2">
    <name type="scientific">Povalibacter uvarum</name>
    <dbReference type="NCBI Taxonomy" id="732238"/>
    <lineage>
        <taxon>Bacteria</taxon>
        <taxon>Pseudomonadati</taxon>
        <taxon>Pseudomonadota</taxon>
        <taxon>Gammaproteobacteria</taxon>
        <taxon>Steroidobacterales</taxon>
        <taxon>Steroidobacteraceae</taxon>
        <taxon>Povalibacter</taxon>
    </lineage>
</organism>
<evidence type="ECO:0008006" key="3">
    <source>
        <dbReference type="Google" id="ProtNLM"/>
    </source>
</evidence>
<name>A0A841HT80_9GAMM</name>
<proteinExistence type="predicted"/>
<keyword evidence="2" id="KW-1185">Reference proteome</keyword>
<dbReference type="PROSITE" id="PS51257">
    <property type="entry name" value="PROKAR_LIPOPROTEIN"/>
    <property type="match status" value="1"/>
</dbReference>
<dbReference type="EMBL" id="JACHHZ010000005">
    <property type="protein sequence ID" value="MBB6095055.1"/>
    <property type="molecule type" value="Genomic_DNA"/>
</dbReference>
<evidence type="ECO:0000313" key="1">
    <source>
        <dbReference type="EMBL" id="MBB6095055.1"/>
    </source>
</evidence>
<sequence length="424" mass="47125">MNGSMRQVSSKLASPLMVLALLASSGCVTHETRPQPRLNAIQAAEEIPEAQLLDVGVRLFDENVPEDEKKREKERIFPDVRKAEARYLAMQVRNTLEGSGQWGQVRVIPVDDEALDVRVSAKILESTGMMLRLAVTVDDATGRVWFQKEYEQLADTRSYKDTTGKPRDPFQNLYATLANDILAHRQTLVAADLETIRNVSELRFARDLAPYAFESYLGTDKKKGTYQVLRLPSSDDPMLVRMDRIRERDYALLDTVNEHYALFTDNMSESYTNWRRYSHDEIEAHDEAQRSATTRKLLGAAAIIGGLVMGTQSNTYVGQAAATAGVFGGAYAVKSGFDKGAEVKMHSDSLKQLGESFQAEIQPMVVEVEGRTLQLRGTAEEQYQEWRRLLKELYENETGLPVVTAPVADGQAAAPTANAGGGTR</sequence>
<accession>A0A841HT80</accession>
<protein>
    <recommendedName>
        <fullName evidence="3">Lipoprotein</fullName>
    </recommendedName>
</protein>
<comment type="caution">
    <text evidence="1">The sequence shown here is derived from an EMBL/GenBank/DDBJ whole genome shotgun (WGS) entry which is preliminary data.</text>
</comment>